<sequence length="99" mass="10870">MVVRHGAAFHPGETKNATKSFIGSINYQRINPQIRSVTRSCGGVRGLLEDVSRARGKGLLLSPGPFNLEQLVASTNQELDEKITMLKLHSKILCKVLKV</sequence>
<reference evidence="1" key="1">
    <citation type="submission" date="2021-01" db="UniProtKB">
        <authorList>
            <consortium name="EnsemblPlants"/>
        </authorList>
    </citation>
    <scope>IDENTIFICATION</scope>
</reference>
<evidence type="ECO:0000313" key="1">
    <source>
        <dbReference type="EnsemblPlants" id="Kaladp0040s0430.1.v1.1"/>
    </source>
</evidence>
<dbReference type="Gramene" id="Kaladp0040s0430.1.v1.1">
    <property type="protein sequence ID" value="Kaladp0040s0430.1.v1.1"/>
    <property type="gene ID" value="Kaladp0040s0430.v1.1"/>
</dbReference>
<dbReference type="Proteomes" id="UP000594263">
    <property type="component" value="Unplaced"/>
</dbReference>
<protein>
    <submittedName>
        <fullName evidence="1">Uncharacterized protein</fullName>
    </submittedName>
</protein>
<name>A0A7N0ZVG7_KALFE</name>
<keyword evidence="2" id="KW-1185">Reference proteome</keyword>
<proteinExistence type="predicted"/>
<dbReference type="EnsemblPlants" id="Kaladp0040s0430.1.v1.1">
    <property type="protein sequence ID" value="Kaladp0040s0430.1.v1.1"/>
    <property type="gene ID" value="Kaladp0040s0430.v1.1"/>
</dbReference>
<accession>A0A7N0ZVG7</accession>
<evidence type="ECO:0000313" key="2">
    <source>
        <dbReference type="Proteomes" id="UP000594263"/>
    </source>
</evidence>
<organism evidence="1 2">
    <name type="scientific">Kalanchoe fedtschenkoi</name>
    <name type="common">Lavender scallops</name>
    <name type="synonym">South American air plant</name>
    <dbReference type="NCBI Taxonomy" id="63787"/>
    <lineage>
        <taxon>Eukaryota</taxon>
        <taxon>Viridiplantae</taxon>
        <taxon>Streptophyta</taxon>
        <taxon>Embryophyta</taxon>
        <taxon>Tracheophyta</taxon>
        <taxon>Spermatophyta</taxon>
        <taxon>Magnoliopsida</taxon>
        <taxon>eudicotyledons</taxon>
        <taxon>Gunneridae</taxon>
        <taxon>Pentapetalae</taxon>
        <taxon>Saxifragales</taxon>
        <taxon>Crassulaceae</taxon>
        <taxon>Kalanchoe</taxon>
    </lineage>
</organism>
<dbReference type="AlphaFoldDB" id="A0A7N0ZVG7"/>